<evidence type="ECO:0008006" key="3">
    <source>
        <dbReference type="Google" id="ProtNLM"/>
    </source>
</evidence>
<name>A0A9D3UCQ2_9ROSI</name>
<sequence>MILSSVGLYKDICAQIYWVMRGHRGTKLEFAKLIRICFLNYNMHIVGDLIAKPQEVRLIYTMILKEWQVRFRHVLREQNKVVNFIAKMSTRALNVKCYFGEPPECVRALLENDIQQFRIRRNSQ</sequence>
<dbReference type="Proteomes" id="UP000828251">
    <property type="component" value="Unassembled WGS sequence"/>
</dbReference>
<dbReference type="OrthoDB" id="10480142at2759"/>
<comment type="caution">
    <text evidence="1">The sequence shown here is derived from an EMBL/GenBank/DDBJ whole genome shotgun (WGS) entry which is preliminary data.</text>
</comment>
<organism evidence="1 2">
    <name type="scientific">Gossypium stocksii</name>
    <dbReference type="NCBI Taxonomy" id="47602"/>
    <lineage>
        <taxon>Eukaryota</taxon>
        <taxon>Viridiplantae</taxon>
        <taxon>Streptophyta</taxon>
        <taxon>Embryophyta</taxon>
        <taxon>Tracheophyta</taxon>
        <taxon>Spermatophyta</taxon>
        <taxon>Magnoliopsida</taxon>
        <taxon>eudicotyledons</taxon>
        <taxon>Gunneridae</taxon>
        <taxon>Pentapetalae</taxon>
        <taxon>rosids</taxon>
        <taxon>malvids</taxon>
        <taxon>Malvales</taxon>
        <taxon>Malvaceae</taxon>
        <taxon>Malvoideae</taxon>
        <taxon>Gossypium</taxon>
    </lineage>
</organism>
<dbReference type="EMBL" id="JAIQCV010000012">
    <property type="protein sequence ID" value="KAH1037929.1"/>
    <property type="molecule type" value="Genomic_DNA"/>
</dbReference>
<proteinExistence type="predicted"/>
<gene>
    <name evidence="1" type="ORF">J1N35_039672</name>
</gene>
<evidence type="ECO:0000313" key="2">
    <source>
        <dbReference type="Proteomes" id="UP000828251"/>
    </source>
</evidence>
<reference evidence="1 2" key="1">
    <citation type="journal article" date="2021" name="Plant Biotechnol. J.">
        <title>Multi-omics assisted identification of the key and species-specific regulatory components of drought-tolerant mechanisms in Gossypium stocksii.</title>
        <authorList>
            <person name="Yu D."/>
            <person name="Ke L."/>
            <person name="Zhang D."/>
            <person name="Wu Y."/>
            <person name="Sun Y."/>
            <person name="Mei J."/>
            <person name="Sun J."/>
            <person name="Sun Y."/>
        </authorList>
    </citation>
    <scope>NUCLEOTIDE SEQUENCE [LARGE SCALE GENOMIC DNA]</scope>
    <source>
        <strain evidence="2">cv. E1</strain>
        <tissue evidence="1">Leaf</tissue>
    </source>
</reference>
<dbReference type="AlphaFoldDB" id="A0A9D3UCQ2"/>
<accession>A0A9D3UCQ2</accession>
<protein>
    <recommendedName>
        <fullName evidence="3">RNase H type-1 domain-containing protein</fullName>
    </recommendedName>
</protein>
<evidence type="ECO:0000313" key="1">
    <source>
        <dbReference type="EMBL" id="KAH1037929.1"/>
    </source>
</evidence>
<keyword evidence="2" id="KW-1185">Reference proteome</keyword>